<evidence type="ECO:0000256" key="1">
    <source>
        <dbReference type="ARBA" id="ARBA00004003"/>
    </source>
</evidence>
<dbReference type="Gene3D" id="1.10.510.10">
    <property type="entry name" value="Transferase(Phosphotransferase) domain 1"/>
    <property type="match status" value="1"/>
</dbReference>
<dbReference type="Gene3D" id="3.80.10.10">
    <property type="entry name" value="Ribonuclease Inhibitor"/>
    <property type="match status" value="1"/>
</dbReference>
<evidence type="ECO:0000256" key="10">
    <source>
        <dbReference type="ARBA" id="ARBA00023329"/>
    </source>
</evidence>
<dbReference type="AlphaFoldDB" id="A0A9E7HXM5"/>
<evidence type="ECO:0000256" key="12">
    <source>
        <dbReference type="SAM" id="Coils"/>
    </source>
</evidence>
<gene>
    <name evidence="16" type="ORF">MUK42_05827</name>
</gene>
<feature type="transmembrane region" description="Helical" evidence="11">
    <location>
        <begin position="907"/>
        <end position="931"/>
    </location>
</feature>
<dbReference type="InterPro" id="IPR001245">
    <property type="entry name" value="Ser-Thr/Tyr_kinase_cat_dom"/>
</dbReference>
<dbReference type="InterPro" id="IPR020635">
    <property type="entry name" value="Tyr_kinase_cat_dom"/>
</dbReference>
<sequence>MLFARVHCLNLRLFLWIGLMLILGLPYCCAYTNELDVSAINSFYAALGSPPLPGWVLSGGDPCVEGWQGVQCVDSNITGIVINAANLGGQLDDGLGNFSSITTIDLSNNNIGGGIPENLPLTLHKFFLSANQFTGSIPSSLSKLTLLTDMSVNNNHLTGDLPDAFSSLTGLINFDLSVNNISGQLPPSMGSLSSLTTLHVQNNQLSGILNVLEDLPLKDLNIENNLFSGPVPEKLLNIPNFKKDGNPFNTSITPSSAPRQSPPQAPPSGSPIPDTMHTNSSDGPSSQESPHKLSTVKIIGYVVVALFLVIVIVLMVIFCLSKCQERKSKHDELFRSQVGRTEMGYRKPRSEEHFAETKNKVPEAAKKGHRERKEYVTDMAMTSINMSETADIVMPHLPVENVTVTPIVPRKNVVGHSPEMMNTTPTSVRSFSVGDLQQYTDSFSEENLIRDDRLGKVYLAQSSDGKLLEVMKLDNVNSRVPADDFLELVLAVSELRHPNILELVGYCAEFDQRLLVYRYFSKKTLHDILYVGDDLNTRLSWTARLKVALGAAKALEYLHEDCQPSLVHQNFGPANLLLNDELAVCVTECGLSSLMSTNSVTQLRQVMATGAAIEPKRLERWMSDIQSARPHYEQHLVRWASSQLYDINALSKMVDPLISGSYPEKSLSCFADIISRCIQDPGVRGKATGSNYGGGSFYMTNPGNVPPTSNPRLSPLPPEPVDFHNDRGATVDIPLDTEKDLKKKEKELQAKEAELNRREKEIKRREEAAARAGIVLEDKNWPPFFPIIHHDIVNEIPVHLQRLQYFAFASLLGLTACLFWNIVATTAAWIKGEGVKVWFLAIIYFISGVPGAYVLWTDSALNYGWFFLFYLLHIGFVVYSAVAPPLIFHGKSLTGILPAVDLISEDVLVGIFYFVGFGLFCIESLLSIWVMQQIYMYFRGSGKAAELKREAARGAMRAAM</sequence>
<keyword evidence="11" id="KW-1003">Cell membrane</keyword>
<proteinExistence type="inferred from homology"/>
<dbReference type="PANTHER" id="PTHR48007">
    <property type="entry name" value="LEUCINE-RICH REPEAT RECEPTOR-LIKE PROTEIN KINASE PXC1"/>
    <property type="match status" value="1"/>
</dbReference>
<evidence type="ECO:0000256" key="11">
    <source>
        <dbReference type="RuleBase" id="RU363122"/>
    </source>
</evidence>
<comment type="similarity">
    <text evidence="2 11">Belongs to the SCAMP family.</text>
</comment>
<feature type="signal peptide" evidence="14">
    <location>
        <begin position="1"/>
        <end position="30"/>
    </location>
</feature>
<feature type="compositionally biased region" description="Polar residues" evidence="13">
    <location>
        <begin position="276"/>
        <end position="288"/>
    </location>
</feature>
<evidence type="ECO:0000256" key="13">
    <source>
        <dbReference type="SAM" id="MobiDB-lite"/>
    </source>
</evidence>
<feature type="transmembrane region" description="Helical" evidence="11">
    <location>
        <begin position="298"/>
        <end position="320"/>
    </location>
</feature>
<comment type="caution">
    <text evidence="11">Lacks conserved residue(s) required for the propagation of feature annotation.</text>
</comment>
<dbReference type="Pfam" id="PF13855">
    <property type="entry name" value="LRR_8"/>
    <property type="match status" value="1"/>
</dbReference>
<evidence type="ECO:0000256" key="14">
    <source>
        <dbReference type="SAM" id="SignalP"/>
    </source>
</evidence>
<dbReference type="FunFam" id="3.30.200.20:FF:000125">
    <property type="entry name" value="Protein STRUBBELIG-RECEPTOR FAMILY 8"/>
    <property type="match status" value="1"/>
</dbReference>
<evidence type="ECO:0000313" key="16">
    <source>
        <dbReference type="EMBL" id="URE41865.1"/>
    </source>
</evidence>
<evidence type="ECO:0000256" key="5">
    <source>
        <dbReference type="ARBA" id="ARBA00022729"/>
    </source>
</evidence>
<dbReference type="SMART" id="SM00219">
    <property type="entry name" value="TyrKc"/>
    <property type="match status" value="1"/>
</dbReference>
<feature type="region of interest" description="Disordered" evidence="13">
    <location>
        <begin position="238"/>
        <end position="290"/>
    </location>
</feature>
<evidence type="ECO:0000256" key="4">
    <source>
        <dbReference type="ARBA" id="ARBA00022692"/>
    </source>
</evidence>
<dbReference type="GO" id="GO:0005524">
    <property type="term" value="F:ATP binding"/>
    <property type="evidence" value="ECO:0007669"/>
    <property type="project" value="InterPro"/>
</dbReference>
<reference evidence="16" key="1">
    <citation type="submission" date="2022-05" db="EMBL/GenBank/DDBJ databases">
        <title>The Musa troglodytarum L. genome provides insights into the mechanism of non-climacteric behaviour and enrichment of carotenoids.</title>
        <authorList>
            <person name="Wang J."/>
        </authorList>
    </citation>
    <scope>NUCLEOTIDE SEQUENCE</scope>
    <source>
        <tissue evidence="16">Leaf</tissue>
    </source>
</reference>
<keyword evidence="10 11" id="KW-0968">Cytoplasmic vesicle</keyword>
<evidence type="ECO:0000256" key="2">
    <source>
        <dbReference type="ARBA" id="ARBA00010482"/>
    </source>
</evidence>
<dbReference type="Pfam" id="PF07714">
    <property type="entry name" value="PK_Tyr_Ser-Thr"/>
    <property type="match status" value="1"/>
</dbReference>
<dbReference type="EMBL" id="CP097510">
    <property type="protein sequence ID" value="URE41867.1"/>
    <property type="molecule type" value="Genomic_DNA"/>
</dbReference>
<dbReference type="InterPro" id="IPR011009">
    <property type="entry name" value="Kinase-like_dom_sf"/>
</dbReference>
<dbReference type="InterPro" id="IPR046959">
    <property type="entry name" value="PRK1-6/SRF4-like"/>
</dbReference>
<keyword evidence="6" id="KW-0677">Repeat</keyword>
<dbReference type="SUPFAM" id="SSF56112">
    <property type="entry name" value="Protein kinase-like (PK-like)"/>
    <property type="match status" value="1"/>
</dbReference>
<dbReference type="GO" id="GO:0015031">
    <property type="term" value="P:protein transport"/>
    <property type="evidence" value="ECO:0007669"/>
    <property type="project" value="InterPro"/>
</dbReference>
<dbReference type="SUPFAM" id="SSF52058">
    <property type="entry name" value="L domain-like"/>
    <property type="match status" value="1"/>
</dbReference>
<evidence type="ECO:0000259" key="15">
    <source>
        <dbReference type="PROSITE" id="PS50011"/>
    </source>
</evidence>
<evidence type="ECO:0000256" key="3">
    <source>
        <dbReference type="ARBA" id="ARBA00022614"/>
    </source>
</evidence>
<keyword evidence="7 11" id="KW-1133">Transmembrane helix</keyword>
<keyword evidence="12" id="KW-0175">Coiled coil</keyword>
<dbReference type="Gene3D" id="3.30.200.20">
    <property type="entry name" value="Phosphorylase Kinase, domain 1"/>
    <property type="match status" value="1"/>
</dbReference>
<feature type="coiled-coil region" evidence="12">
    <location>
        <begin position="738"/>
        <end position="768"/>
    </location>
</feature>
<keyword evidence="3" id="KW-0433">Leucine-rich repeat</keyword>
<dbReference type="Pfam" id="PF04144">
    <property type="entry name" value="SCAMP"/>
    <property type="match status" value="1"/>
</dbReference>
<dbReference type="GO" id="GO:0030658">
    <property type="term" value="C:transport vesicle membrane"/>
    <property type="evidence" value="ECO:0007669"/>
    <property type="project" value="UniProtKB-SubCell"/>
</dbReference>
<dbReference type="FunFam" id="3.80.10.10:FF:000062">
    <property type="entry name" value="protein STRUBBELIG-RECEPTOR FAMILY 3"/>
    <property type="match status" value="1"/>
</dbReference>
<protein>
    <recommendedName>
        <fullName evidence="11">Secretory carrier-associated membrane protein</fullName>
        <shortName evidence="11">Secretory carrier membrane protein</shortName>
    </recommendedName>
</protein>
<dbReference type="InterPro" id="IPR007273">
    <property type="entry name" value="SCAMP"/>
</dbReference>
<dbReference type="InterPro" id="IPR032675">
    <property type="entry name" value="LRR_dom_sf"/>
</dbReference>
<keyword evidence="9" id="KW-0675">Receptor</keyword>
<evidence type="ECO:0000256" key="7">
    <source>
        <dbReference type="ARBA" id="ARBA00022989"/>
    </source>
</evidence>
<comment type="function">
    <text evidence="1 11">Probably involved in membrane trafficking.</text>
</comment>
<dbReference type="Pfam" id="PF00560">
    <property type="entry name" value="LRR_1"/>
    <property type="match status" value="2"/>
</dbReference>
<dbReference type="OrthoDB" id="676979at2759"/>
<dbReference type="EMBL" id="CP097510">
    <property type="protein sequence ID" value="URE41865.1"/>
    <property type="molecule type" value="Genomic_DNA"/>
</dbReference>
<dbReference type="GO" id="GO:0004713">
    <property type="term" value="F:protein tyrosine kinase activity"/>
    <property type="evidence" value="ECO:0007669"/>
    <property type="project" value="InterPro"/>
</dbReference>
<keyword evidence="4 11" id="KW-0812">Transmembrane</keyword>
<keyword evidence="5 14" id="KW-0732">Signal</keyword>
<keyword evidence="8 11" id="KW-0472">Membrane</keyword>
<keyword evidence="17" id="KW-1185">Reference proteome</keyword>
<dbReference type="InterPro" id="IPR013210">
    <property type="entry name" value="LRR_N_plant-typ"/>
</dbReference>
<feature type="transmembrane region" description="Helical" evidence="11">
    <location>
        <begin position="805"/>
        <end position="830"/>
    </location>
</feature>
<feature type="transmembrane region" description="Helical" evidence="11">
    <location>
        <begin position="863"/>
        <end position="887"/>
    </location>
</feature>
<dbReference type="InterPro" id="IPR000719">
    <property type="entry name" value="Prot_kinase_dom"/>
</dbReference>
<dbReference type="InterPro" id="IPR001611">
    <property type="entry name" value="Leu-rich_rpt"/>
</dbReference>
<accession>A0A9E7HXM5</accession>
<keyword evidence="11" id="KW-0813">Transport</keyword>
<feature type="transmembrane region" description="Helical" evidence="11">
    <location>
        <begin position="836"/>
        <end position="856"/>
    </location>
</feature>
<evidence type="ECO:0000256" key="9">
    <source>
        <dbReference type="ARBA" id="ARBA00023170"/>
    </source>
</evidence>
<evidence type="ECO:0000256" key="8">
    <source>
        <dbReference type="ARBA" id="ARBA00023136"/>
    </source>
</evidence>
<comment type="subcellular location">
    <subcellularLocation>
        <location evidence="11">Cell membrane</location>
        <topology evidence="11">Multi-pass membrane protein</topology>
    </subcellularLocation>
    <subcellularLocation>
        <location evidence="11">Cytoplasmic vesicle</location>
        <location evidence="11">Secretory vesicle membrane</location>
        <topology evidence="11">Multi-pass membrane protein</topology>
    </subcellularLocation>
</comment>
<organism evidence="16 17">
    <name type="scientific">Musa troglodytarum</name>
    <name type="common">fe'i banana</name>
    <dbReference type="NCBI Taxonomy" id="320322"/>
    <lineage>
        <taxon>Eukaryota</taxon>
        <taxon>Viridiplantae</taxon>
        <taxon>Streptophyta</taxon>
        <taxon>Embryophyta</taxon>
        <taxon>Tracheophyta</taxon>
        <taxon>Spermatophyta</taxon>
        <taxon>Magnoliopsida</taxon>
        <taxon>Liliopsida</taxon>
        <taxon>Zingiberales</taxon>
        <taxon>Musaceae</taxon>
        <taxon>Musa</taxon>
    </lineage>
</organism>
<feature type="domain" description="Protein kinase" evidence="15">
    <location>
        <begin position="443"/>
        <end position="785"/>
    </location>
</feature>
<feature type="chain" id="PRO_5040045756" description="Secretory carrier-associated membrane protein" evidence="14">
    <location>
        <begin position="31"/>
        <end position="960"/>
    </location>
</feature>
<dbReference type="Proteomes" id="UP001055439">
    <property type="component" value="Chromosome 8"/>
</dbReference>
<dbReference type="PROSITE" id="PS50011">
    <property type="entry name" value="PROTEIN_KINASE_DOM"/>
    <property type="match status" value="1"/>
</dbReference>
<dbReference type="Pfam" id="PF08263">
    <property type="entry name" value="LRRNT_2"/>
    <property type="match status" value="1"/>
</dbReference>
<dbReference type="GO" id="GO:0005886">
    <property type="term" value="C:plasma membrane"/>
    <property type="evidence" value="ECO:0007669"/>
    <property type="project" value="UniProtKB-SubCell"/>
</dbReference>
<feature type="compositionally biased region" description="Pro residues" evidence="13">
    <location>
        <begin position="260"/>
        <end position="270"/>
    </location>
</feature>
<evidence type="ECO:0000256" key="6">
    <source>
        <dbReference type="ARBA" id="ARBA00022737"/>
    </source>
</evidence>
<dbReference type="PANTHER" id="PTHR48007:SF70">
    <property type="entry name" value="PROTEIN KINASE DOMAIN-CONTAINING PROTEIN"/>
    <property type="match status" value="1"/>
</dbReference>
<name>A0A9E7HXM5_9LILI</name>
<evidence type="ECO:0000313" key="17">
    <source>
        <dbReference type="Proteomes" id="UP001055439"/>
    </source>
</evidence>